<sequence>MHGGNLSIFPKKLRVVIANEIDCGCLDPDLKLQTEAVTGPHLDHPNCRPPPVLAREGITCSHQFIWTNNYNKIMAIDYVHMHLITCGTLFQGTCEKRFLSNISSMEPRDYTTAVVNHFNDSSTVAFIAPGPAINSTQPNVLYVAQTHRKQFFADLPALITRKLSDFTIAFEDQIFYRGSHLKLDVRLHEKFRITYIYGFSSGGFSYFLARQPRNSDDPYKGNHTVLIRLCQNDERYQSYTEVPLLCRMNGTTYNMVQVAAIGTAGRELALSMNVTLRSKVLYTVFTGGPGSSGQSVFCLYSLDAINSFITESWRACFRGEGYYGGGHLNSAKKCSRNTEHPIDENYCGQVQSNNPLGISNPIVANALLSVPEDPKRAVTALGVSITHAQTVAFAGTSNGRVLKIAVSSNTSANVYETASIAPGESFRSDLAFDEDGGHLYLLTNSKCTSLVPHPTGERVLSSAPLDPVHRPSNPPPGRNGYSRSRSN</sequence>
<dbReference type="SMART" id="SM00630">
    <property type="entry name" value="Sema"/>
    <property type="match status" value="1"/>
</dbReference>
<dbReference type="GO" id="GO:0017154">
    <property type="term" value="F:semaphorin receptor activity"/>
    <property type="evidence" value="ECO:0007669"/>
    <property type="project" value="InterPro"/>
</dbReference>
<dbReference type="Gene3D" id="2.130.10.10">
    <property type="entry name" value="YVTN repeat-like/Quinoprotein amine dehydrogenase"/>
    <property type="match status" value="1"/>
</dbReference>
<dbReference type="GO" id="GO:0030334">
    <property type="term" value="P:regulation of cell migration"/>
    <property type="evidence" value="ECO:0007669"/>
    <property type="project" value="TreeGrafter"/>
</dbReference>
<dbReference type="GO" id="GO:0002116">
    <property type="term" value="C:semaphorin receptor complex"/>
    <property type="evidence" value="ECO:0007669"/>
    <property type="project" value="TreeGrafter"/>
</dbReference>
<dbReference type="PROSITE" id="PS51004">
    <property type="entry name" value="SEMA"/>
    <property type="match status" value="1"/>
</dbReference>
<dbReference type="GO" id="GO:0005886">
    <property type="term" value="C:plasma membrane"/>
    <property type="evidence" value="ECO:0007669"/>
    <property type="project" value="TreeGrafter"/>
</dbReference>
<keyword evidence="5" id="KW-1185">Reference proteome</keyword>
<comment type="caution">
    <text evidence="1">Lacks conserved residue(s) required for the propagation of feature annotation.</text>
</comment>
<evidence type="ECO:0000256" key="2">
    <source>
        <dbReference type="SAM" id="MobiDB-lite"/>
    </source>
</evidence>
<feature type="region of interest" description="Disordered" evidence="2">
    <location>
        <begin position="458"/>
        <end position="487"/>
    </location>
</feature>
<comment type="caution">
    <text evidence="4">The sequence shown here is derived from an EMBL/GenBank/DDBJ whole genome shotgun (WGS) entry which is preliminary data.</text>
</comment>
<proteinExistence type="predicted"/>
<accession>A0AAE1B937</accession>
<dbReference type="EMBL" id="JAWDGP010000410">
    <property type="protein sequence ID" value="KAK3800862.1"/>
    <property type="molecule type" value="Genomic_DNA"/>
</dbReference>
<dbReference type="SUPFAM" id="SSF101912">
    <property type="entry name" value="Sema domain"/>
    <property type="match status" value="1"/>
</dbReference>
<dbReference type="PANTHER" id="PTHR22625:SF70">
    <property type="entry name" value="PLEXIN A, ISOFORM A"/>
    <property type="match status" value="1"/>
</dbReference>
<protein>
    <recommendedName>
        <fullName evidence="3">Sema domain-containing protein</fullName>
    </recommendedName>
</protein>
<dbReference type="InterPro" id="IPR036352">
    <property type="entry name" value="Semap_dom_sf"/>
</dbReference>
<evidence type="ECO:0000313" key="4">
    <source>
        <dbReference type="EMBL" id="KAK3800862.1"/>
    </source>
</evidence>
<reference evidence="4" key="1">
    <citation type="journal article" date="2023" name="G3 (Bethesda)">
        <title>A reference genome for the long-term kleptoplast-retaining sea slug Elysia crispata morphotype clarki.</title>
        <authorList>
            <person name="Eastman K.E."/>
            <person name="Pendleton A.L."/>
            <person name="Shaikh M.A."/>
            <person name="Suttiyut T."/>
            <person name="Ogas R."/>
            <person name="Tomko P."/>
            <person name="Gavelis G."/>
            <person name="Widhalm J.R."/>
            <person name="Wisecaver J.H."/>
        </authorList>
    </citation>
    <scope>NUCLEOTIDE SEQUENCE</scope>
    <source>
        <strain evidence="4">ECLA1</strain>
    </source>
</reference>
<gene>
    <name evidence="4" type="ORF">RRG08_008616</name>
</gene>
<organism evidence="4 5">
    <name type="scientific">Elysia crispata</name>
    <name type="common">lettuce slug</name>
    <dbReference type="NCBI Taxonomy" id="231223"/>
    <lineage>
        <taxon>Eukaryota</taxon>
        <taxon>Metazoa</taxon>
        <taxon>Spiralia</taxon>
        <taxon>Lophotrochozoa</taxon>
        <taxon>Mollusca</taxon>
        <taxon>Gastropoda</taxon>
        <taxon>Heterobranchia</taxon>
        <taxon>Euthyneura</taxon>
        <taxon>Panpulmonata</taxon>
        <taxon>Sacoglossa</taxon>
        <taxon>Placobranchoidea</taxon>
        <taxon>Plakobranchidae</taxon>
        <taxon>Elysia</taxon>
    </lineage>
</organism>
<dbReference type="PANTHER" id="PTHR22625">
    <property type="entry name" value="PLEXIN"/>
    <property type="match status" value="1"/>
</dbReference>
<dbReference type="InterPro" id="IPR015943">
    <property type="entry name" value="WD40/YVTN_repeat-like_dom_sf"/>
</dbReference>
<evidence type="ECO:0000313" key="5">
    <source>
        <dbReference type="Proteomes" id="UP001283361"/>
    </source>
</evidence>
<dbReference type="Pfam" id="PF01403">
    <property type="entry name" value="Sema"/>
    <property type="match status" value="1"/>
</dbReference>
<evidence type="ECO:0000256" key="1">
    <source>
        <dbReference type="PROSITE-ProRule" id="PRU00352"/>
    </source>
</evidence>
<evidence type="ECO:0000259" key="3">
    <source>
        <dbReference type="PROSITE" id="PS51004"/>
    </source>
</evidence>
<dbReference type="InterPro" id="IPR001627">
    <property type="entry name" value="Semap_dom"/>
</dbReference>
<feature type="domain" description="Sema" evidence="3">
    <location>
        <begin position="1"/>
        <end position="452"/>
    </location>
</feature>
<dbReference type="CDD" id="cd11236">
    <property type="entry name" value="Sema_plexin_like"/>
    <property type="match status" value="1"/>
</dbReference>
<name>A0AAE1B937_9GAST</name>
<dbReference type="Proteomes" id="UP001283361">
    <property type="component" value="Unassembled WGS sequence"/>
</dbReference>
<dbReference type="InterPro" id="IPR031148">
    <property type="entry name" value="Plexin"/>
</dbReference>
<dbReference type="AlphaFoldDB" id="A0AAE1B937"/>